<evidence type="ECO:0000259" key="17">
    <source>
        <dbReference type="Pfam" id="PF02706"/>
    </source>
</evidence>
<evidence type="ECO:0000256" key="16">
    <source>
        <dbReference type="SAM" id="Phobius"/>
    </source>
</evidence>
<evidence type="ECO:0000256" key="3">
    <source>
        <dbReference type="ARBA" id="ARBA00008883"/>
    </source>
</evidence>
<sequence length="724" mass="79568">MKLTSDFHTPPQRQTAQQSDLADDEINILALLATLWRGKLWIVLAMVCSVALAGYQAFSAAVPIYTAEATVALENRQSSVSNLEDVVSGLSTDQGTINTELEVLISRTLLGRVVNRLDLTADPDFNAALREDPGFSLGSVIALVRTGIKSLFGNGDQPAPREKTDEEIFNNAIDTLKKMVSVSNPRNSYIFAISAQTTSPQKSAAIANTLADVYIEDQLEVKFEKTRQATEWLSIRVAELQKTVEKSAADLKAFRASSELVSPEALEALNLQVKDRRTRLGEVQSSRAILEGKLAVLKQALESNDRTSLANAAADPALNRLLGEIKAGRQGAEDSFDLRIRQLVQRIEIDLGRAMAQERVLETSITEQEQQLNAQSGEFVRVEQLQREAEANRLLYEHFLTRLKETTVQEGIQQADSRLLSAAIAPKQPSAPKKAQILALGLFLGLFVGCGGVLAREMTQNTFRTAAELEEKTGFAVMGQIPLIPGRSRADIIAYLRSKPTSVASEAIRNLRTSLLLSNVDNPPKTIMLTSSLPGEGKTTLSISLSLNLSGMGKRVLLVEGDIRRRVFNQYFDIHQKQGLLSVIAGEAELEDVVYKNEELGFDILIGEKSSINAADLFSSERFHHFITQARDKYDVVIIDTPPVLVVPDARVIAQSVDAILYSVLWDKTTKSQVAEGLNQFSMLGLGVSGLVLDHIDPKRMKRYGYGGKYGSYYGAYTKGYYDN</sequence>
<reference evidence="20 21" key="1">
    <citation type="submission" date="2019-03" db="EMBL/GenBank/DDBJ databases">
        <authorList>
            <person name="Zhang S."/>
        </authorList>
    </citation>
    <scope>NUCLEOTIDE SEQUENCE [LARGE SCALE GENOMIC DNA]</scope>
    <source>
        <strain evidence="20 21">S4J41</strain>
    </source>
</reference>
<evidence type="ECO:0000256" key="7">
    <source>
        <dbReference type="ARBA" id="ARBA00022679"/>
    </source>
</evidence>
<dbReference type="CDD" id="cd05387">
    <property type="entry name" value="BY-kinase"/>
    <property type="match status" value="1"/>
</dbReference>
<keyword evidence="11" id="KW-0067">ATP-binding</keyword>
<dbReference type="GO" id="GO:0005524">
    <property type="term" value="F:ATP binding"/>
    <property type="evidence" value="ECO:0007669"/>
    <property type="project" value="UniProtKB-KW"/>
</dbReference>
<dbReference type="InterPro" id="IPR032807">
    <property type="entry name" value="GNVR"/>
</dbReference>
<comment type="caution">
    <text evidence="20">The sequence shown here is derived from an EMBL/GenBank/DDBJ whole genome shotgun (WGS) entry which is preliminary data.</text>
</comment>
<evidence type="ECO:0000256" key="10">
    <source>
        <dbReference type="ARBA" id="ARBA00022777"/>
    </source>
</evidence>
<evidence type="ECO:0000256" key="5">
    <source>
        <dbReference type="ARBA" id="ARBA00022475"/>
    </source>
</evidence>
<keyword evidence="13 16" id="KW-0472">Membrane</keyword>
<dbReference type="OrthoDB" id="230260at2"/>
<keyword evidence="7 20" id="KW-0808">Transferase</keyword>
<feature type="domain" description="AAA" evidence="18">
    <location>
        <begin position="525"/>
        <end position="650"/>
    </location>
</feature>
<dbReference type="Pfam" id="PF13614">
    <property type="entry name" value="AAA_31"/>
    <property type="match status" value="1"/>
</dbReference>
<evidence type="ECO:0000256" key="12">
    <source>
        <dbReference type="ARBA" id="ARBA00022989"/>
    </source>
</evidence>
<evidence type="ECO:0000256" key="13">
    <source>
        <dbReference type="ARBA" id="ARBA00023136"/>
    </source>
</evidence>
<dbReference type="NCBIfam" id="TIGR01007">
    <property type="entry name" value="eps_fam"/>
    <property type="match status" value="1"/>
</dbReference>
<keyword evidence="8 16" id="KW-0812">Transmembrane</keyword>
<dbReference type="InterPro" id="IPR003856">
    <property type="entry name" value="LPS_length_determ_N"/>
</dbReference>
<accession>A0A4R5EV96</accession>
<dbReference type="SUPFAM" id="SSF52540">
    <property type="entry name" value="P-loop containing nucleoside triphosphate hydrolases"/>
    <property type="match status" value="1"/>
</dbReference>
<evidence type="ECO:0000256" key="4">
    <source>
        <dbReference type="ARBA" id="ARBA00011903"/>
    </source>
</evidence>
<dbReference type="GO" id="GO:0004715">
    <property type="term" value="F:non-membrane spanning protein tyrosine kinase activity"/>
    <property type="evidence" value="ECO:0007669"/>
    <property type="project" value="UniProtKB-EC"/>
</dbReference>
<keyword evidence="10 20" id="KW-0418">Kinase</keyword>
<evidence type="ECO:0000256" key="11">
    <source>
        <dbReference type="ARBA" id="ARBA00022840"/>
    </source>
</evidence>
<dbReference type="PANTHER" id="PTHR32309">
    <property type="entry name" value="TYROSINE-PROTEIN KINASE"/>
    <property type="match status" value="1"/>
</dbReference>
<dbReference type="InterPro" id="IPR027417">
    <property type="entry name" value="P-loop_NTPase"/>
</dbReference>
<evidence type="ECO:0000259" key="19">
    <source>
        <dbReference type="Pfam" id="PF13807"/>
    </source>
</evidence>
<evidence type="ECO:0000313" key="21">
    <source>
        <dbReference type="Proteomes" id="UP000294662"/>
    </source>
</evidence>
<dbReference type="Proteomes" id="UP000294662">
    <property type="component" value="Unassembled WGS sequence"/>
</dbReference>
<dbReference type="GO" id="GO:0005886">
    <property type="term" value="C:plasma membrane"/>
    <property type="evidence" value="ECO:0007669"/>
    <property type="project" value="UniProtKB-SubCell"/>
</dbReference>
<dbReference type="InterPro" id="IPR025669">
    <property type="entry name" value="AAA_dom"/>
</dbReference>
<keyword evidence="5" id="KW-1003">Cell membrane</keyword>
<comment type="similarity">
    <text evidence="3">Belongs to the etk/wzc family.</text>
</comment>
<evidence type="ECO:0000256" key="9">
    <source>
        <dbReference type="ARBA" id="ARBA00022741"/>
    </source>
</evidence>
<evidence type="ECO:0000256" key="8">
    <source>
        <dbReference type="ARBA" id="ARBA00022692"/>
    </source>
</evidence>
<proteinExistence type="inferred from homology"/>
<dbReference type="InterPro" id="IPR005702">
    <property type="entry name" value="Wzc-like_C"/>
</dbReference>
<evidence type="ECO:0000256" key="6">
    <source>
        <dbReference type="ARBA" id="ARBA00022519"/>
    </source>
</evidence>
<dbReference type="PANTHER" id="PTHR32309:SF13">
    <property type="entry name" value="FERRIC ENTEROBACTIN TRANSPORT PROTEIN FEPE"/>
    <property type="match status" value="1"/>
</dbReference>
<dbReference type="EMBL" id="SMFP01000004">
    <property type="protein sequence ID" value="TDE38845.1"/>
    <property type="molecule type" value="Genomic_DNA"/>
</dbReference>
<keyword evidence="21" id="KW-1185">Reference proteome</keyword>
<dbReference type="AlphaFoldDB" id="A0A4R5EV96"/>
<dbReference type="Gene3D" id="3.40.50.300">
    <property type="entry name" value="P-loop containing nucleotide triphosphate hydrolases"/>
    <property type="match status" value="1"/>
</dbReference>
<dbReference type="Pfam" id="PF02706">
    <property type="entry name" value="Wzz"/>
    <property type="match status" value="1"/>
</dbReference>
<evidence type="ECO:0000256" key="1">
    <source>
        <dbReference type="ARBA" id="ARBA00004429"/>
    </source>
</evidence>
<dbReference type="Pfam" id="PF13807">
    <property type="entry name" value="GNVR"/>
    <property type="match status" value="1"/>
</dbReference>
<comment type="similarity">
    <text evidence="2">Belongs to the CpsD/CapB family.</text>
</comment>
<feature type="domain" description="Polysaccharide chain length determinant N-terminal" evidence="17">
    <location>
        <begin position="24"/>
        <end position="116"/>
    </location>
</feature>
<evidence type="ECO:0000256" key="2">
    <source>
        <dbReference type="ARBA" id="ARBA00007316"/>
    </source>
</evidence>
<feature type="domain" description="Tyrosine-protein kinase G-rich" evidence="19">
    <location>
        <begin position="384"/>
        <end position="458"/>
    </location>
</feature>
<comment type="catalytic activity">
    <reaction evidence="15">
        <text>L-tyrosyl-[protein] + ATP = O-phospho-L-tyrosyl-[protein] + ADP + H(+)</text>
        <dbReference type="Rhea" id="RHEA:10596"/>
        <dbReference type="Rhea" id="RHEA-COMP:10136"/>
        <dbReference type="Rhea" id="RHEA-COMP:20101"/>
        <dbReference type="ChEBI" id="CHEBI:15378"/>
        <dbReference type="ChEBI" id="CHEBI:30616"/>
        <dbReference type="ChEBI" id="CHEBI:46858"/>
        <dbReference type="ChEBI" id="CHEBI:61978"/>
        <dbReference type="ChEBI" id="CHEBI:456216"/>
        <dbReference type="EC" id="2.7.10.2"/>
    </reaction>
</comment>
<protein>
    <recommendedName>
        <fullName evidence="4">non-specific protein-tyrosine kinase</fullName>
        <ecNumber evidence="4">2.7.10.2</ecNumber>
    </recommendedName>
</protein>
<evidence type="ECO:0000259" key="18">
    <source>
        <dbReference type="Pfam" id="PF13614"/>
    </source>
</evidence>
<feature type="transmembrane region" description="Helical" evidence="16">
    <location>
        <begin position="40"/>
        <end position="58"/>
    </location>
</feature>
<evidence type="ECO:0000256" key="15">
    <source>
        <dbReference type="ARBA" id="ARBA00051245"/>
    </source>
</evidence>
<organism evidence="20 21">
    <name type="scientific">Antarcticimicrobium sediminis</name>
    <dbReference type="NCBI Taxonomy" id="2546227"/>
    <lineage>
        <taxon>Bacteria</taxon>
        <taxon>Pseudomonadati</taxon>
        <taxon>Pseudomonadota</taxon>
        <taxon>Alphaproteobacteria</taxon>
        <taxon>Rhodobacterales</taxon>
        <taxon>Paracoccaceae</taxon>
        <taxon>Antarcticimicrobium</taxon>
    </lineage>
</organism>
<name>A0A4R5EV96_9RHOB</name>
<gene>
    <name evidence="20" type="ORF">E1B25_07425</name>
</gene>
<dbReference type="InterPro" id="IPR050445">
    <property type="entry name" value="Bact_polysacc_biosynth/exp"/>
</dbReference>
<comment type="subcellular location">
    <subcellularLocation>
        <location evidence="1">Cell inner membrane</location>
        <topology evidence="1">Multi-pass membrane protein</topology>
    </subcellularLocation>
</comment>
<keyword evidence="12 16" id="KW-1133">Transmembrane helix</keyword>
<evidence type="ECO:0000256" key="14">
    <source>
        <dbReference type="ARBA" id="ARBA00023137"/>
    </source>
</evidence>
<dbReference type="EC" id="2.7.10.2" evidence="4"/>
<keyword evidence="14" id="KW-0829">Tyrosine-protein kinase</keyword>
<dbReference type="RefSeq" id="WP_132828138.1">
    <property type="nucleotide sequence ID" value="NZ_SMFP01000004.1"/>
</dbReference>
<keyword evidence="6" id="KW-0997">Cell inner membrane</keyword>
<keyword evidence="9" id="KW-0547">Nucleotide-binding</keyword>
<evidence type="ECO:0000313" key="20">
    <source>
        <dbReference type="EMBL" id="TDE38845.1"/>
    </source>
</evidence>